<dbReference type="Proteomes" id="UP000250163">
    <property type="component" value="Chromosome MORIYA"/>
</dbReference>
<comment type="similarity">
    <text evidence="2">Belongs to the DcuC/DcuD transporter (TC 2.A.61) family.</text>
</comment>
<dbReference type="GO" id="GO:0005886">
    <property type="term" value="C:plasma membrane"/>
    <property type="evidence" value="ECO:0007669"/>
    <property type="project" value="UniProtKB-SubCell"/>
</dbReference>
<accession>A0A330LNR4</accession>
<keyword evidence="5 8" id="KW-0812">Transmembrane</keyword>
<keyword evidence="3" id="KW-0813">Transport</keyword>
<evidence type="ECO:0000256" key="5">
    <source>
        <dbReference type="ARBA" id="ARBA00022692"/>
    </source>
</evidence>
<dbReference type="EMBL" id="LS483250">
    <property type="protein sequence ID" value="SQD78333.1"/>
    <property type="molecule type" value="Genomic_DNA"/>
</dbReference>
<evidence type="ECO:0000256" key="2">
    <source>
        <dbReference type="ARBA" id="ARBA00005275"/>
    </source>
</evidence>
<evidence type="ECO:0000256" key="8">
    <source>
        <dbReference type="SAM" id="Phobius"/>
    </source>
</evidence>
<evidence type="ECO:0000256" key="6">
    <source>
        <dbReference type="ARBA" id="ARBA00022989"/>
    </source>
</evidence>
<reference evidence="10" key="1">
    <citation type="submission" date="2018-05" db="EMBL/GenBank/DDBJ databases">
        <authorList>
            <person name="Cea G.-C."/>
            <person name="William W."/>
        </authorList>
    </citation>
    <scope>NUCLEOTIDE SEQUENCE [LARGE SCALE GENOMIC DNA]</scope>
    <source>
        <strain evidence="10">DB21MT 5</strain>
    </source>
</reference>
<dbReference type="AlphaFoldDB" id="A0A330LNR4"/>
<keyword evidence="6 8" id="KW-1133">Transmembrane helix</keyword>
<evidence type="ECO:0000256" key="7">
    <source>
        <dbReference type="ARBA" id="ARBA00023136"/>
    </source>
</evidence>
<keyword evidence="4" id="KW-1003">Cell membrane</keyword>
<dbReference type="KEGG" id="mya:MORIYA_1855"/>
<evidence type="ECO:0000256" key="1">
    <source>
        <dbReference type="ARBA" id="ARBA00004651"/>
    </source>
</evidence>
<protein>
    <recommendedName>
        <fullName evidence="11">C4-dicarboxylate transporter DcuC</fullName>
    </recommendedName>
</protein>
<feature type="transmembrane region" description="Helical" evidence="8">
    <location>
        <begin position="28"/>
        <end position="46"/>
    </location>
</feature>
<proteinExistence type="inferred from homology"/>
<comment type="subcellular location">
    <subcellularLocation>
        <location evidence="1">Cell membrane</location>
        <topology evidence="1">Multi-pass membrane protein</topology>
    </subcellularLocation>
</comment>
<evidence type="ECO:0000256" key="3">
    <source>
        <dbReference type="ARBA" id="ARBA00022448"/>
    </source>
</evidence>
<dbReference type="Pfam" id="PF03606">
    <property type="entry name" value="DcuC"/>
    <property type="match status" value="1"/>
</dbReference>
<evidence type="ECO:0000256" key="4">
    <source>
        <dbReference type="ARBA" id="ARBA00022475"/>
    </source>
</evidence>
<evidence type="ECO:0000313" key="9">
    <source>
        <dbReference type="EMBL" id="SQD78333.1"/>
    </source>
</evidence>
<organism evidence="9 10">
    <name type="scientific">Moritella yayanosii</name>
    <dbReference type="NCBI Taxonomy" id="69539"/>
    <lineage>
        <taxon>Bacteria</taxon>
        <taxon>Pseudomonadati</taxon>
        <taxon>Pseudomonadota</taxon>
        <taxon>Gammaproteobacteria</taxon>
        <taxon>Alteromonadales</taxon>
        <taxon>Moritellaceae</taxon>
        <taxon>Moritella</taxon>
    </lineage>
</organism>
<evidence type="ECO:0008006" key="11">
    <source>
        <dbReference type="Google" id="ProtNLM"/>
    </source>
</evidence>
<dbReference type="GO" id="GO:0015556">
    <property type="term" value="F:C4-dicarboxylate transmembrane transporter activity"/>
    <property type="evidence" value="ECO:0007669"/>
    <property type="project" value="InterPro"/>
</dbReference>
<feature type="transmembrane region" description="Helical" evidence="8">
    <location>
        <begin position="67"/>
        <end position="88"/>
    </location>
</feature>
<dbReference type="PANTHER" id="PTHR42002:SF2">
    <property type="entry name" value="ANAEROBIC C4-DICARBOXYLATE TRANSPORTER DCUC-RELATED"/>
    <property type="match status" value="1"/>
</dbReference>
<keyword evidence="10" id="KW-1185">Reference proteome</keyword>
<sequence length="153" mass="16872">MWSIIIALFVTIIVAIFVLKGYKAQVILIAGGIVLMVSAMLINQGLPLPAEVSTGSKWLDVFQFIKITFSTQSAGLGLKIMAIAGFAFYMHEIGASESLVRVLTRPLIHIKHMPYLFMAMCLMCINEKRRLKPSFSLCTDSNSRCRGNGASTR</sequence>
<evidence type="ECO:0000313" key="10">
    <source>
        <dbReference type="Proteomes" id="UP000250163"/>
    </source>
</evidence>
<keyword evidence="7 8" id="KW-0472">Membrane</keyword>
<gene>
    <name evidence="9" type="ORF">MORIYA_1855</name>
</gene>
<feature type="transmembrane region" description="Helical" evidence="8">
    <location>
        <begin position="5"/>
        <end position="22"/>
    </location>
</feature>
<name>A0A330LNR4_9GAMM</name>
<dbReference type="InterPro" id="IPR018385">
    <property type="entry name" value="C4_dicarb_anaerob_car-like"/>
</dbReference>
<dbReference type="InterPro" id="IPR004669">
    <property type="entry name" value="C4_dicarb_anaerob_car"/>
</dbReference>
<dbReference type="PANTHER" id="PTHR42002">
    <property type="entry name" value="ANAEROBIC C4-DICARBOXYLATE TRANSPORTER DCUC-RELATED"/>
    <property type="match status" value="1"/>
</dbReference>